<dbReference type="EMBL" id="VHJK01000001">
    <property type="protein sequence ID" value="TRD10921.1"/>
    <property type="molecule type" value="Genomic_DNA"/>
</dbReference>
<dbReference type="SUPFAM" id="SSF46689">
    <property type="entry name" value="Homeodomain-like"/>
    <property type="match status" value="1"/>
</dbReference>
<evidence type="ECO:0000313" key="2">
    <source>
        <dbReference type="Proteomes" id="UP000316343"/>
    </source>
</evidence>
<dbReference type="Gene3D" id="1.10.357.10">
    <property type="entry name" value="Tetracycline Repressor, domain 2"/>
    <property type="match status" value="1"/>
</dbReference>
<proteinExistence type="predicted"/>
<name>A0A547P9U1_9SPHN</name>
<dbReference type="OrthoDB" id="3218408at2"/>
<dbReference type="AlphaFoldDB" id="A0A547P9U1"/>
<reference evidence="1 2" key="1">
    <citation type="submission" date="2019-06" db="EMBL/GenBank/DDBJ databases">
        <title>Erythrobacter insulae sp. nov., isolated from a tidal flat.</title>
        <authorList>
            <person name="Yoon J.-H."/>
        </authorList>
    </citation>
    <scope>NUCLEOTIDE SEQUENCE [LARGE SCALE GENOMIC DNA]</scope>
    <source>
        <strain evidence="1 2">JBTF-M21</strain>
    </source>
</reference>
<evidence type="ECO:0000313" key="1">
    <source>
        <dbReference type="EMBL" id="TRD10921.1"/>
    </source>
</evidence>
<organism evidence="1 2">
    <name type="scientific">Erythrobacter insulae</name>
    <dbReference type="NCBI Taxonomy" id="2584124"/>
    <lineage>
        <taxon>Bacteria</taxon>
        <taxon>Pseudomonadati</taxon>
        <taxon>Pseudomonadota</taxon>
        <taxon>Alphaproteobacteria</taxon>
        <taxon>Sphingomonadales</taxon>
        <taxon>Erythrobacteraceae</taxon>
        <taxon>Erythrobacter/Porphyrobacter group</taxon>
        <taxon>Erythrobacter</taxon>
    </lineage>
</organism>
<dbReference type="Proteomes" id="UP000316343">
    <property type="component" value="Unassembled WGS sequence"/>
</dbReference>
<dbReference type="InterPro" id="IPR009057">
    <property type="entry name" value="Homeodomain-like_sf"/>
</dbReference>
<comment type="caution">
    <text evidence="1">The sequence shown here is derived from an EMBL/GenBank/DDBJ whole genome shotgun (WGS) entry which is preliminary data.</text>
</comment>
<keyword evidence="2" id="KW-1185">Reference proteome</keyword>
<protein>
    <submittedName>
        <fullName evidence="1">TetR/AcrR family transcriptional regulator</fullName>
    </submittedName>
</protein>
<accession>A0A547P9U1</accession>
<sequence length="177" mass="20130">MNDRLKKSHWIKHGLKTLASAGESALKVGTMSSQLNVSRGSFYWHFQDAADFRSQLLQSWQESTTTQVIQNLAEKAERSRLKYLMRRAFVGDRSLDRAIRSWAMHDDEVAKVVEAVDTERVQYIAKLLAKAGVEDQLALDRAAFIYWAYLGQEIVVGSRHSSIRVSVLDEISELLES</sequence>
<dbReference type="RefSeq" id="WP_142787183.1">
    <property type="nucleotide sequence ID" value="NZ_VHJK01000001.1"/>
</dbReference>
<gene>
    <name evidence="1" type="ORF">FGU71_02970</name>
</gene>